<feature type="DNA-binding region" description="OmpR/PhoB-type" evidence="6">
    <location>
        <begin position="1"/>
        <end position="93"/>
    </location>
</feature>
<dbReference type="InterPro" id="IPR036388">
    <property type="entry name" value="WH-like_DNA-bd_sf"/>
</dbReference>
<dbReference type="Pfam" id="PF00486">
    <property type="entry name" value="Trans_reg_C"/>
    <property type="match status" value="1"/>
</dbReference>
<feature type="repeat" description="TPR" evidence="5">
    <location>
        <begin position="790"/>
        <end position="823"/>
    </location>
</feature>
<keyword evidence="4" id="KW-0804">Transcription</keyword>
<evidence type="ECO:0000256" key="1">
    <source>
        <dbReference type="ARBA" id="ARBA00005820"/>
    </source>
</evidence>
<dbReference type="SUPFAM" id="SSF52540">
    <property type="entry name" value="P-loop containing nucleoside triphosphate hydrolases"/>
    <property type="match status" value="1"/>
</dbReference>
<feature type="domain" description="OmpR/PhoB-type" evidence="7">
    <location>
        <begin position="1"/>
        <end position="93"/>
    </location>
</feature>
<dbReference type="PRINTS" id="PR00364">
    <property type="entry name" value="DISEASERSIST"/>
</dbReference>
<dbReference type="InterPro" id="IPR005158">
    <property type="entry name" value="BTAD"/>
</dbReference>
<dbReference type="GO" id="GO:0003677">
    <property type="term" value="F:DNA binding"/>
    <property type="evidence" value="ECO:0007669"/>
    <property type="project" value="UniProtKB-UniRule"/>
</dbReference>
<proteinExistence type="inferred from homology"/>
<dbReference type="PROSITE" id="PS51755">
    <property type="entry name" value="OMPR_PHOB"/>
    <property type="match status" value="1"/>
</dbReference>
<keyword evidence="5" id="KW-0802">TPR repeat</keyword>
<sequence length="1049" mass="113131">MKFRILGTVEAWAGRERVNLGSRKQRLVLAVLLLEPNRLVPLDRLVDLVWGEEVPASARASIQTLVSRLRAALRQAGDGPAIVGRGAGYVVHVDPLLIDAHRFTDLVLKAGSADDERAVELFDQALALWHGEALAGVAPTEIAERLCGHLHEARWTALEDRLDAQLRLGEGRLLLAELTRLVADHPLRQRLVGQLMLALHRDGRTAAALNVYRTLRTRLAGDLGLDPAPELVWMESAILRADPALKPAARTKDTPPPEPVRPAQLPHEAQGFVGRIEELARLDAGLESTPGTKIWVISGTAGVGKTALALHWAHRNREKFPGGQLYLDLRDFDAEQDPLSESAGLLQLLSGLGADPRLIPADVAGRAALFRSLLADKRVLLVLDNVRDAAQVNALIPPAGTVLLTSRQRLGDLIARTGAQALSLSVLTAADSRRLLEAALGADQVATEAAAAGELADLCGHLPLALRIAVANIVAVPKPEIAGLVQELSEGDRLAGFTVDGAEESAITRAFASSYKALPAEHRLLFRRLGLLPGPTFTAAPASVAAGLPPARTDRLMKALAAAHLIEQYTRGRFRLHDLLRRYAVDRALAEDTAVEREHARELVLDHYLRTADAAGRQLIPHFLRLPRKVEGGISFPDSNSALAWLDAEWPTLAAAVGQAATRGPRSLAWHIADALRAYFHQRGHRAEWVDVASLALEAAHDEGDERAQAAMHQSIVLAYVNMGHYTEAQDHLDSALRLNAADGWHEGRAAVLNNLSAVHQRLGNPHASIDCGLESLNLQHQLGKGAGTAMTLANLGFAYWQLGLLDQALEHFGRALEMGERQGARFSVAVLLVDLGNVHRDLGNRDTAEAFYAQALAANRELGYHYGEATALSGRALLHCQTGPSEQTLDDARSAVELTRKISDRGTEAWTLNALGDVCLRLGLSAQAAAHHDRALQIARSTSFRWCEADALRGSAAALLNLDDLDEAEARATHAIDLAHQAGYRLVEARALHTLAEIRARRDENELAGARSGQDRMSLGCRVHGLGIAMSASDRPGHTAASPGKGHR</sequence>
<dbReference type="CDD" id="cd15831">
    <property type="entry name" value="BTAD"/>
    <property type="match status" value="1"/>
</dbReference>
<evidence type="ECO:0000256" key="2">
    <source>
        <dbReference type="ARBA" id="ARBA00023015"/>
    </source>
</evidence>
<dbReference type="Proteomes" id="UP000282312">
    <property type="component" value="Unassembled WGS sequence"/>
</dbReference>
<dbReference type="SUPFAM" id="SSF48452">
    <property type="entry name" value="TPR-like"/>
    <property type="match status" value="3"/>
</dbReference>
<organism evidence="8 9">
    <name type="scientific">Micromonospora inaquosa</name>
    <dbReference type="NCBI Taxonomy" id="2203716"/>
    <lineage>
        <taxon>Bacteria</taxon>
        <taxon>Bacillati</taxon>
        <taxon>Actinomycetota</taxon>
        <taxon>Actinomycetes</taxon>
        <taxon>Micromonosporales</taxon>
        <taxon>Micromonosporaceae</taxon>
        <taxon>Micromonospora</taxon>
    </lineage>
</organism>
<dbReference type="Gene3D" id="3.40.50.300">
    <property type="entry name" value="P-loop containing nucleotide triphosphate hydrolases"/>
    <property type="match status" value="1"/>
</dbReference>
<dbReference type="GO" id="GO:0043531">
    <property type="term" value="F:ADP binding"/>
    <property type="evidence" value="ECO:0007669"/>
    <property type="project" value="InterPro"/>
</dbReference>
<name>A0A3N9X3V8_9ACTN</name>
<dbReference type="GO" id="GO:0006355">
    <property type="term" value="P:regulation of DNA-templated transcription"/>
    <property type="evidence" value="ECO:0007669"/>
    <property type="project" value="InterPro"/>
</dbReference>
<keyword evidence="2" id="KW-0805">Transcription regulation</keyword>
<dbReference type="SUPFAM" id="SSF46894">
    <property type="entry name" value="C-terminal effector domain of the bipartite response regulators"/>
    <property type="match status" value="1"/>
</dbReference>
<evidence type="ECO:0000256" key="4">
    <source>
        <dbReference type="ARBA" id="ARBA00023163"/>
    </source>
</evidence>
<dbReference type="CDD" id="cd00383">
    <property type="entry name" value="trans_reg_C"/>
    <property type="match status" value="1"/>
</dbReference>
<reference evidence="8 9" key="1">
    <citation type="submission" date="2018-05" db="EMBL/GenBank/DDBJ databases">
        <title>Micromonospora from Atacama Desert.</title>
        <authorList>
            <person name="Carro L."/>
            <person name="Goodfellow M."/>
            <person name="Klenk H.-P."/>
        </authorList>
    </citation>
    <scope>NUCLEOTIDE SEQUENCE [LARGE SCALE GENOMIC DNA]</scope>
    <source>
        <strain evidence="8 9">LB39</strain>
    </source>
</reference>
<dbReference type="OrthoDB" id="7628974at2"/>
<dbReference type="Gene3D" id="1.10.10.10">
    <property type="entry name" value="Winged helix-like DNA-binding domain superfamily/Winged helix DNA-binding domain"/>
    <property type="match status" value="1"/>
</dbReference>
<dbReference type="InterPro" id="IPR011990">
    <property type="entry name" value="TPR-like_helical_dom_sf"/>
</dbReference>
<evidence type="ECO:0000313" key="9">
    <source>
        <dbReference type="Proteomes" id="UP000282312"/>
    </source>
</evidence>
<dbReference type="SMART" id="SM01043">
    <property type="entry name" value="BTAD"/>
    <property type="match status" value="1"/>
</dbReference>
<comment type="caution">
    <text evidence="8">The sequence shown here is derived from an EMBL/GenBank/DDBJ whole genome shotgun (WGS) entry which is preliminary data.</text>
</comment>
<dbReference type="SMART" id="SM00862">
    <property type="entry name" value="Trans_reg_C"/>
    <property type="match status" value="1"/>
</dbReference>
<dbReference type="Pfam" id="PF03704">
    <property type="entry name" value="BTAD"/>
    <property type="match status" value="1"/>
</dbReference>
<evidence type="ECO:0000256" key="6">
    <source>
        <dbReference type="PROSITE-ProRule" id="PRU01091"/>
    </source>
</evidence>
<dbReference type="InterPro" id="IPR016032">
    <property type="entry name" value="Sig_transdc_resp-reg_C-effctor"/>
</dbReference>
<evidence type="ECO:0000259" key="7">
    <source>
        <dbReference type="PROSITE" id="PS51755"/>
    </source>
</evidence>
<keyword evidence="9" id="KW-1185">Reference proteome</keyword>
<dbReference type="Gene3D" id="1.25.40.10">
    <property type="entry name" value="Tetratricopeptide repeat domain"/>
    <property type="match status" value="3"/>
</dbReference>
<dbReference type="SMART" id="SM00028">
    <property type="entry name" value="TPR"/>
    <property type="match status" value="7"/>
</dbReference>
<dbReference type="EMBL" id="QGSZ01000110">
    <property type="protein sequence ID" value="RQX07764.1"/>
    <property type="molecule type" value="Genomic_DNA"/>
</dbReference>
<dbReference type="InterPro" id="IPR051677">
    <property type="entry name" value="AfsR-DnrI-RedD_regulator"/>
</dbReference>
<dbReference type="PANTHER" id="PTHR35807:SF1">
    <property type="entry name" value="TRANSCRIPTIONAL REGULATOR REDD"/>
    <property type="match status" value="1"/>
</dbReference>
<dbReference type="PANTHER" id="PTHR35807">
    <property type="entry name" value="TRANSCRIPTIONAL REGULATOR REDD-RELATED"/>
    <property type="match status" value="1"/>
</dbReference>
<evidence type="ECO:0000256" key="5">
    <source>
        <dbReference type="PROSITE-ProRule" id="PRU00339"/>
    </source>
</evidence>
<dbReference type="InterPro" id="IPR001867">
    <property type="entry name" value="OmpR/PhoB-type_DNA-bd"/>
</dbReference>
<protein>
    <submittedName>
        <fullName evidence="8">Transcriptional regulator</fullName>
    </submittedName>
</protein>
<keyword evidence="3 6" id="KW-0238">DNA-binding</keyword>
<comment type="similarity">
    <text evidence="1">Belongs to the AfsR/DnrI/RedD regulatory family.</text>
</comment>
<evidence type="ECO:0000256" key="3">
    <source>
        <dbReference type="ARBA" id="ARBA00023125"/>
    </source>
</evidence>
<accession>A0A3N9X3V8</accession>
<dbReference type="GO" id="GO:0000160">
    <property type="term" value="P:phosphorelay signal transduction system"/>
    <property type="evidence" value="ECO:0007669"/>
    <property type="project" value="InterPro"/>
</dbReference>
<dbReference type="Pfam" id="PF13424">
    <property type="entry name" value="TPR_12"/>
    <property type="match status" value="2"/>
</dbReference>
<dbReference type="Pfam" id="PF13374">
    <property type="entry name" value="TPR_10"/>
    <property type="match status" value="1"/>
</dbReference>
<gene>
    <name evidence="8" type="ORF">DLJ59_02505</name>
</gene>
<dbReference type="InterPro" id="IPR019734">
    <property type="entry name" value="TPR_rpt"/>
</dbReference>
<dbReference type="AlphaFoldDB" id="A0A3N9X3V8"/>
<dbReference type="PROSITE" id="PS50005">
    <property type="entry name" value="TPR"/>
    <property type="match status" value="1"/>
</dbReference>
<evidence type="ECO:0000313" key="8">
    <source>
        <dbReference type="EMBL" id="RQX07764.1"/>
    </source>
</evidence>
<dbReference type="InterPro" id="IPR027417">
    <property type="entry name" value="P-loop_NTPase"/>
</dbReference>